<dbReference type="SUPFAM" id="SSF53790">
    <property type="entry name" value="Tetrapyrrole methylase"/>
    <property type="match status" value="1"/>
</dbReference>
<dbReference type="InterPro" id="IPR014776">
    <property type="entry name" value="4pyrrole_Mease_sub2"/>
</dbReference>
<dbReference type="PANTHER" id="PTHR46111:SF1">
    <property type="entry name" value="RIBOSOMAL RNA SMALL SUBUNIT METHYLTRANSFERASE I"/>
    <property type="match status" value="1"/>
</dbReference>
<dbReference type="InterPro" id="IPR035996">
    <property type="entry name" value="4pyrrol_Methylase_sf"/>
</dbReference>
<dbReference type="EMBL" id="AJWZ01001333">
    <property type="protein sequence ID" value="EKC74102.1"/>
    <property type="molecule type" value="Genomic_DNA"/>
</dbReference>
<comment type="caution">
    <text evidence="1">The sequence shown here is derived from an EMBL/GenBank/DDBJ whole genome shotgun (WGS) entry which is preliminary data.</text>
</comment>
<dbReference type="AlphaFoldDB" id="K1TLY6"/>
<protein>
    <submittedName>
        <fullName evidence="1">Uncharacterized protein</fullName>
    </submittedName>
</protein>
<dbReference type="Gene3D" id="3.30.950.10">
    <property type="entry name" value="Methyltransferase, Cobalt-precorrin-4 Transmethylase, Domain 2"/>
    <property type="match status" value="1"/>
</dbReference>
<reference evidence="1" key="1">
    <citation type="journal article" date="2013" name="Environ. Microbiol.">
        <title>Microbiota from the distal guts of lean and obese adolescents exhibit partial functional redundancy besides clear differences in community structure.</title>
        <authorList>
            <person name="Ferrer M."/>
            <person name="Ruiz A."/>
            <person name="Lanza F."/>
            <person name="Haange S.B."/>
            <person name="Oberbach A."/>
            <person name="Till H."/>
            <person name="Bargiela R."/>
            <person name="Campoy C."/>
            <person name="Segura M.T."/>
            <person name="Richter M."/>
            <person name="von Bergen M."/>
            <person name="Seifert J."/>
            <person name="Suarez A."/>
        </authorList>
    </citation>
    <scope>NUCLEOTIDE SEQUENCE</scope>
</reference>
<evidence type="ECO:0000313" key="1">
    <source>
        <dbReference type="EMBL" id="EKC74102.1"/>
    </source>
</evidence>
<dbReference type="GO" id="GO:0008168">
    <property type="term" value="F:methyltransferase activity"/>
    <property type="evidence" value="ECO:0007669"/>
    <property type="project" value="InterPro"/>
</dbReference>
<gene>
    <name evidence="1" type="ORF">OBE_02051</name>
</gene>
<name>K1TLY6_9ZZZZ</name>
<sequence length="92" mass="10851">MRTLKELLETLGDRRMTVLRELTKKHETAFTTTLSEAVAYYEAEAPRGECVLVLEGRSRQQMKEESQAAWKEMDIEEHMQKYLDQGMDKKKR</sequence>
<dbReference type="InterPro" id="IPR008189">
    <property type="entry name" value="rRNA_ssu_MeTfrase_I"/>
</dbReference>
<dbReference type="PANTHER" id="PTHR46111">
    <property type="entry name" value="RIBOSOMAL RNA SMALL SUBUNIT METHYLTRANSFERASE I"/>
    <property type="match status" value="1"/>
</dbReference>
<accession>K1TLY6</accession>
<proteinExistence type="predicted"/>
<organism evidence="1">
    <name type="scientific">human gut metagenome</name>
    <dbReference type="NCBI Taxonomy" id="408170"/>
    <lineage>
        <taxon>unclassified sequences</taxon>
        <taxon>metagenomes</taxon>
        <taxon>organismal metagenomes</taxon>
    </lineage>
</organism>